<keyword evidence="2" id="KW-1185">Reference proteome</keyword>
<accession>A0A0C9Y645</accession>
<proteinExistence type="predicted"/>
<dbReference type="AlphaFoldDB" id="A0A0C9Y645"/>
<name>A0A0C9Y645_9AGAM</name>
<dbReference type="HOGENOM" id="CLU_3112087_0_0_1"/>
<gene>
    <name evidence="1" type="ORF">PISMIDRAFT_689459</name>
</gene>
<evidence type="ECO:0000313" key="2">
    <source>
        <dbReference type="Proteomes" id="UP000054018"/>
    </source>
</evidence>
<protein>
    <submittedName>
        <fullName evidence="1">Unplaced genomic scaffold scaffold_399, whole genome shotgun sequence</fullName>
    </submittedName>
</protein>
<reference evidence="1 2" key="1">
    <citation type="submission" date="2014-04" db="EMBL/GenBank/DDBJ databases">
        <authorList>
            <consortium name="DOE Joint Genome Institute"/>
            <person name="Kuo A."/>
            <person name="Kohler A."/>
            <person name="Costa M.D."/>
            <person name="Nagy L.G."/>
            <person name="Floudas D."/>
            <person name="Copeland A."/>
            <person name="Barry K.W."/>
            <person name="Cichocki N."/>
            <person name="Veneault-Fourrey C."/>
            <person name="LaButti K."/>
            <person name="Lindquist E.A."/>
            <person name="Lipzen A."/>
            <person name="Lundell T."/>
            <person name="Morin E."/>
            <person name="Murat C."/>
            <person name="Sun H."/>
            <person name="Tunlid A."/>
            <person name="Henrissat B."/>
            <person name="Grigoriev I.V."/>
            <person name="Hibbett D.S."/>
            <person name="Martin F."/>
            <person name="Nordberg H.P."/>
            <person name="Cantor M.N."/>
            <person name="Hua S.X."/>
        </authorList>
    </citation>
    <scope>NUCLEOTIDE SEQUENCE [LARGE SCALE GENOMIC DNA]</scope>
    <source>
        <strain evidence="1 2">441</strain>
    </source>
</reference>
<dbReference type="EMBL" id="KN834083">
    <property type="protein sequence ID" value="KIK12426.1"/>
    <property type="molecule type" value="Genomic_DNA"/>
</dbReference>
<feature type="non-terminal residue" evidence="1">
    <location>
        <position position="51"/>
    </location>
</feature>
<dbReference type="Proteomes" id="UP000054018">
    <property type="component" value="Unassembled WGS sequence"/>
</dbReference>
<evidence type="ECO:0000313" key="1">
    <source>
        <dbReference type="EMBL" id="KIK12426.1"/>
    </source>
</evidence>
<organism evidence="1 2">
    <name type="scientific">Pisolithus microcarpus 441</name>
    <dbReference type="NCBI Taxonomy" id="765257"/>
    <lineage>
        <taxon>Eukaryota</taxon>
        <taxon>Fungi</taxon>
        <taxon>Dikarya</taxon>
        <taxon>Basidiomycota</taxon>
        <taxon>Agaricomycotina</taxon>
        <taxon>Agaricomycetes</taxon>
        <taxon>Agaricomycetidae</taxon>
        <taxon>Boletales</taxon>
        <taxon>Sclerodermatineae</taxon>
        <taxon>Pisolithaceae</taxon>
        <taxon>Pisolithus</taxon>
    </lineage>
</organism>
<reference evidence="2" key="2">
    <citation type="submission" date="2015-01" db="EMBL/GenBank/DDBJ databases">
        <title>Evolutionary Origins and Diversification of the Mycorrhizal Mutualists.</title>
        <authorList>
            <consortium name="DOE Joint Genome Institute"/>
            <consortium name="Mycorrhizal Genomics Consortium"/>
            <person name="Kohler A."/>
            <person name="Kuo A."/>
            <person name="Nagy L.G."/>
            <person name="Floudas D."/>
            <person name="Copeland A."/>
            <person name="Barry K.W."/>
            <person name="Cichocki N."/>
            <person name="Veneault-Fourrey C."/>
            <person name="LaButti K."/>
            <person name="Lindquist E.A."/>
            <person name="Lipzen A."/>
            <person name="Lundell T."/>
            <person name="Morin E."/>
            <person name="Murat C."/>
            <person name="Riley R."/>
            <person name="Ohm R."/>
            <person name="Sun H."/>
            <person name="Tunlid A."/>
            <person name="Henrissat B."/>
            <person name="Grigoriev I.V."/>
            <person name="Hibbett D.S."/>
            <person name="Martin F."/>
        </authorList>
    </citation>
    <scope>NUCLEOTIDE SEQUENCE [LARGE SCALE GENOMIC DNA]</scope>
    <source>
        <strain evidence="2">441</strain>
    </source>
</reference>
<sequence length="51" mass="5919">MASKSCAARMVAMTKLFQVPAWRTHARHMRRAGISPIYLELVRICCDTRQR</sequence>